<gene>
    <name evidence="1" type="ORF">DH2020_025603</name>
</gene>
<reference evidence="1 2" key="1">
    <citation type="journal article" date="2021" name="Comput. Struct. Biotechnol. J.">
        <title>De novo genome assembly of the potent medicinal plant Rehmannia glutinosa using nanopore technology.</title>
        <authorList>
            <person name="Ma L."/>
            <person name="Dong C."/>
            <person name="Song C."/>
            <person name="Wang X."/>
            <person name="Zheng X."/>
            <person name="Niu Y."/>
            <person name="Chen S."/>
            <person name="Feng W."/>
        </authorList>
    </citation>
    <scope>NUCLEOTIDE SEQUENCE [LARGE SCALE GENOMIC DNA]</scope>
    <source>
        <strain evidence="1">DH-2019</strain>
    </source>
</reference>
<accession>A0ABR0W2U9</accession>
<name>A0ABR0W2U9_REHGL</name>
<evidence type="ECO:0000313" key="1">
    <source>
        <dbReference type="EMBL" id="KAK6140654.1"/>
    </source>
</evidence>
<comment type="caution">
    <text evidence="1">The sequence shown here is derived from an EMBL/GenBank/DDBJ whole genome shotgun (WGS) entry which is preliminary data.</text>
</comment>
<organism evidence="1 2">
    <name type="scientific">Rehmannia glutinosa</name>
    <name type="common">Chinese foxglove</name>
    <dbReference type="NCBI Taxonomy" id="99300"/>
    <lineage>
        <taxon>Eukaryota</taxon>
        <taxon>Viridiplantae</taxon>
        <taxon>Streptophyta</taxon>
        <taxon>Embryophyta</taxon>
        <taxon>Tracheophyta</taxon>
        <taxon>Spermatophyta</taxon>
        <taxon>Magnoliopsida</taxon>
        <taxon>eudicotyledons</taxon>
        <taxon>Gunneridae</taxon>
        <taxon>Pentapetalae</taxon>
        <taxon>asterids</taxon>
        <taxon>lamiids</taxon>
        <taxon>Lamiales</taxon>
        <taxon>Orobanchaceae</taxon>
        <taxon>Rehmannieae</taxon>
        <taxon>Rehmannia</taxon>
    </lineage>
</organism>
<keyword evidence="2" id="KW-1185">Reference proteome</keyword>
<dbReference type="Proteomes" id="UP001318860">
    <property type="component" value="Unassembled WGS sequence"/>
</dbReference>
<dbReference type="EMBL" id="JABTTQ020000281">
    <property type="protein sequence ID" value="KAK6140654.1"/>
    <property type="molecule type" value="Genomic_DNA"/>
</dbReference>
<evidence type="ECO:0000313" key="2">
    <source>
        <dbReference type="Proteomes" id="UP001318860"/>
    </source>
</evidence>
<proteinExistence type="predicted"/>
<protein>
    <submittedName>
        <fullName evidence="1">Uncharacterized protein</fullName>
    </submittedName>
</protein>
<sequence>MKSARNRIFDGVEQNVCGSDHVSKMVFFNQIMRSTYDLTIRCKAHAEAKNALTGVLDGATEYIDALFENVGLGDQNACHDTIDKNNDLIDVMLIRNHVCVKSIGTANARIEGVEWRTLAFLPESDRISRIQWSPKPRYARFYEMGGRAYVEGMWERGERWTKLEYGNWLRENLPMGKTRAQKKDEGGLSSKTEGLTTIMVGDVREKESSLAAKGDIEGLNTGKQEIMSVDTQKHQLTLDFPTYDDSRVVGEFNGNKPEGNKGKRILENTGEGHTCGNIMIKVDETRSVIPSLFQDTSDTSTGCNPKIWKHRARGKKKLVNPLQKNEVGVKIGLFDNYECETENAEKNKRLRINEGCPMEDETENEKDYHMKINELAGLAMQPSQEP</sequence>